<feature type="compositionally biased region" description="Low complexity" evidence="2">
    <location>
        <begin position="63"/>
        <end position="83"/>
    </location>
</feature>
<keyword evidence="3" id="KW-0732">Signal</keyword>
<gene>
    <name evidence="6" type="ORF">L0P48_07125</name>
</gene>
<sequence>MKRLQLVRKKLLPLLLCVAVAGSQVPVMAADVEGFSDSAEGFNEEWSEDTQTQSAEAEDTTETAEGNTAEGNTAEGNTTENTGILDEQTEDIAEAADGDTEDIALQSSEEDTETPEISEGSSSDSQEDTFGDGEESFGDASDSGESGIEYIKGRPLTEEEEQEQLAPFDNLTSYSTAVEIGNDVDEVPMGRAAAYPSYYNAADQGYVTSVKNQEPYGMCWAFGMASLLETSFLTQGLGTYDLSEEHLAYFFANRKNDPLGNTYGDVNKHMGTDDKGNADYHEGGNDLLASMFLSTWSGMTTEGDVPLATDSTHTQKTGVTPAASKAYNAAAYLKNAYFSDYSVNAMKKLLVANNSVTVMYNAQNAYYNASTAAYSYPTSTKNVNHVVTVVGWDDNYSAKNFRASSKVKGDGAWIVKNSWGTGWGKSGYFYMSYEDKSVSELVAATAVNTPKYSNNYFYDGTSGLGSIRMYAGEQLSTVFRASAGNGKAESLGEVTLSSMSANNSYTVQVYTNLKDASDPTSGTPAYSTPVSCSQPMAGVMTFQIPEVLLSQNSLYSIVVTNAGSTYIKYCVEAEVSYGWCSFSPSIVSGQSFLRYNAEDTWMDAVEFNPSVTPRIKAHTRTLSSAARMQLSSSEIDLYSGDQKTLNASATRSEMAASGIVWESSDTSVAAVNGSGVVTAKNPGTATITCYGKNARGIRATCKVTVKLRQTTGVKLVSKAFNRIRISWKAVPGCNRYAIYRWDERENSKKMATVTADVVTWQDTAVKTGSTYTYRIRASYVHSGKKTVYGAASSPLSAKAELGKARAVATAVSGPCNRVSWKKVSGASGYHIYRKLQGKSWVRIGTVNNKVLSWQDTKIEGITSYAYAVRPYKNVDGKKVFGGYQASSYILSYPELQKISSVRKTSRGLKICWKAQKKADCYQIYRKTGKGSWKKISTVSGGSSSSFEDKTAKKGTTYYYAVRAGIKTSGGKVLCGGYAAKAAKR</sequence>
<dbReference type="InterPro" id="IPR036116">
    <property type="entry name" value="FN3_sf"/>
</dbReference>
<comment type="caution">
    <text evidence="6">The sequence shown here is derived from an EMBL/GenBank/DDBJ whole genome shotgun (WGS) entry which is preliminary data.</text>
</comment>
<feature type="chain" id="PRO_5043812003" evidence="3">
    <location>
        <begin position="30"/>
        <end position="984"/>
    </location>
</feature>
<feature type="signal peptide" evidence="3">
    <location>
        <begin position="1"/>
        <end position="29"/>
    </location>
</feature>
<dbReference type="InterPro" id="IPR008964">
    <property type="entry name" value="Invasin/intimin_cell_adhesion"/>
</dbReference>
<feature type="compositionally biased region" description="Acidic residues" evidence="2">
    <location>
        <begin position="105"/>
        <end position="116"/>
    </location>
</feature>
<dbReference type="SUPFAM" id="SSF49265">
    <property type="entry name" value="Fibronectin type III"/>
    <property type="match status" value="2"/>
</dbReference>
<evidence type="ECO:0000313" key="6">
    <source>
        <dbReference type="EMBL" id="MCG5033382.1"/>
    </source>
</evidence>
<evidence type="ECO:0000256" key="1">
    <source>
        <dbReference type="ARBA" id="ARBA00008455"/>
    </source>
</evidence>
<dbReference type="Pfam" id="PF00112">
    <property type="entry name" value="Peptidase_C1"/>
    <property type="match status" value="1"/>
</dbReference>
<dbReference type="InterPro" id="IPR038765">
    <property type="entry name" value="Papain-like_cys_pep_sf"/>
</dbReference>
<organism evidence="6 7">
    <name type="scientific">Blautia massiliensis</name>
    <name type="common">ex Durand et al. 2017</name>
    <dbReference type="NCBI Taxonomy" id="1737424"/>
    <lineage>
        <taxon>Bacteria</taxon>
        <taxon>Bacillati</taxon>
        <taxon>Bacillota</taxon>
        <taxon>Clostridia</taxon>
        <taxon>Lachnospirales</taxon>
        <taxon>Lachnospiraceae</taxon>
        <taxon>Blautia</taxon>
    </lineage>
</organism>
<dbReference type="SUPFAM" id="SSF54001">
    <property type="entry name" value="Cysteine proteinases"/>
    <property type="match status" value="1"/>
</dbReference>
<feature type="compositionally biased region" description="Acidic residues" evidence="2">
    <location>
        <begin position="125"/>
        <end position="137"/>
    </location>
</feature>
<evidence type="ECO:0000259" key="4">
    <source>
        <dbReference type="SMART" id="SM00635"/>
    </source>
</evidence>
<dbReference type="SUPFAM" id="SSF49373">
    <property type="entry name" value="Invasin/intimin cell-adhesion fragments"/>
    <property type="match status" value="1"/>
</dbReference>
<proteinExistence type="inferred from homology"/>
<dbReference type="GO" id="GO:0008234">
    <property type="term" value="F:cysteine-type peptidase activity"/>
    <property type="evidence" value="ECO:0007669"/>
    <property type="project" value="InterPro"/>
</dbReference>
<dbReference type="SMART" id="SM00645">
    <property type="entry name" value="Pept_C1"/>
    <property type="match status" value="1"/>
</dbReference>
<dbReference type="AlphaFoldDB" id="A0AAW5CM47"/>
<dbReference type="InterPro" id="IPR013783">
    <property type="entry name" value="Ig-like_fold"/>
</dbReference>
<feature type="region of interest" description="Disordered" evidence="2">
    <location>
        <begin position="41"/>
        <end position="83"/>
    </location>
</feature>
<evidence type="ECO:0000259" key="5">
    <source>
        <dbReference type="SMART" id="SM00645"/>
    </source>
</evidence>
<feature type="domain" description="Peptidase C1A papain C-terminal" evidence="5">
    <location>
        <begin position="195"/>
        <end position="447"/>
    </location>
</feature>
<evidence type="ECO:0000256" key="2">
    <source>
        <dbReference type="SAM" id="MobiDB-lite"/>
    </source>
</evidence>
<evidence type="ECO:0000256" key="3">
    <source>
        <dbReference type="SAM" id="SignalP"/>
    </source>
</evidence>
<dbReference type="SMART" id="SM00635">
    <property type="entry name" value="BID_2"/>
    <property type="match status" value="1"/>
</dbReference>
<dbReference type="Gene3D" id="2.60.40.1080">
    <property type="match status" value="1"/>
</dbReference>
<dbReference type="InterPro" id="IPR013128">
    <property type="entry name" value="Peptidase_C1A"/>
</dbReference>
<accession>A0AAW5CM47</accession>
<dbReference type="Gene3D" id="3.90.70.10">
    <property type="entry name" value="Cysteine proteinases"/>
    <property type="match status" value="1"/>
</dbReference>
<evidence type="ECO:0000313" key="7">
    <source>
        <dbReference type="Proteomes" id="UP001200089"/>
    </source>
</evidence>
<dbReference type="GO" id="GO:0006508">
    <property type="term" value="P:proteolysis"/>
    <property type="evidence" value="ECO:0007669"/>
    <property type="project" value="InterPro"/>
</dbReference>
<dbReference type="Pfam" id="PF02368">
    <property type="entry name" value="Big_2"/>
    <property type="match status" value="1"/>
</dbReference>
<name>A0AAW5CM47_9FIRM</name>
<dbReference type="Gene3D" id="2.60.40.10">
    <property type="entry name" value="Immunoglobulins"/>
    <property type="match status" value="3"/>
</dbReference>
<dbReference type="PANTHER" id="PTHR12411">
    <property type="entry name" value="CYSTEINE PROTEASE FAMILY C1-RELATED"/>
    <property type="match status" value="1"/>
</dbReference>
<comment type="similarity">
    <text evidence="1">Belongs to the peptidase C1 family.</text>
</comment>
<dbReference type="RefSeq" id="WP_237971848.1">
    <property type="nucleotide sequence ID" value="NZ_JAKNDE010000007.1"/>
</dbReference>
<dbReference type="InterPro" id="IPR000668">
    <property type="entry name" value="Peptidase_C1A_C"/>
</dbReference>
<feature type="region of interest" description="Disordered" evidence="2">
    <location>
        <begin position="105"/>
        <end position="148"/>
    </location>
</feature>
<dbReference type="CDD" id="cd02619">
    <property type="entry name" value="Peptidase_C1"/>
    <property type="match status" value="1"/>
</dbReference>
<reference evidence="6" key="1">
    <citation type="submission" date="2022-01" db="EMBL/GenBank/DDBJ databases">
        <title>Collection of gut derived symbiotic bacterial strains cultured from healthy donors.</title>
        <authorList>
            <person name="Lin H."/>
            <person name="Kohout C."/>
            <person name="Waligurski E."/>
            <person name="Pamer E.G."/>
        </authorList>
    </citation>
    <scope>NUCLEOTIDE SEQUENCE</scope>
    <source>
        <strain evidence="6">DFI.1.11</strain>
    </source>
</reference>
<dbReference type="Proteomes" id="UP001200089">
    <property type="component" value="Unassembled WGS sequence"/>
</dbReference>
<dbReference type="EMBL" id="JAKNDE010000007">
    <property type="protein sequence ID" value="MCG5033382.1"/>
    <property type="molecule type" value="Genomic_DNA"/>
</dbReference>
<feature type="domain" description="BIG2" evidence="4">
    <location>
        <begin position="624"/>
        <end position="711"/>
    </location>
</feature>
<protein>
    <submittedName>
        <fullName evidence="6">Ig-like domain-containing protein</fullName>
    </submittedName>
</protein>
<dbReference type="InterPro" id="IPR003343">
    <property type="entry name" value="Big_2"/>
</dbReference>